<dbReference type="InterPro" id="IPR015943">
    <property type="entry name" value="WD40/YVTN_repeat-like_dom_sf"/>
</dbReference>
<dbReference type="PANTHER" id="PTHR22847">
    <property type="entry name" value="WD40 REPEAT PROTEIN"/>
    <property type="match status" value="1"/>
</dbReference>
<dbReference type="SMART" id="SM00320">
    <property type="entry name" value="WD40"/>
    <property type="match status" value="6"/>
</dbReference>
<dbReference type="Gene3D" id="1.25.40.20">
    <property type="entry name" value="Ankyrin repeat-containing domain"/>
    <property type="match status" value="2"/>
</dbReference>
<dbReference type="InterPro" id="IPR020472">
    <property type="entry name" value="WD40_PAC1"/>
</dbReference>
<dbReference type="PROSITE" id="PS50294">
    <property type="entry name" value="WD_REPEATS_REGION"/>
    <property type="match status" value="5"/>
</dbReference>
<dbReference type="AlphaFoldDB" id="A0A8J6ARM2"/>
<feature type="repeat" description="WD" evidence="4">
    <location>
        <begin position="489"/>
        <end position="530"/>
    </location>
</feature>
<name>A0A8J6ARM2_9EUKA</name>
<dbReference type="EMBL" id="JAHDYR010000038">
    <property type="protein sequence ID" value="KAG9392218.1"/>
    <property type="molecule type" value="Genomic_DNA"/>
</dbReference>
<dbReference type="GO" id="GO:1990234">
    <property type="term" value="C:transferase complex"/>
    <property type="evidence" value="ECO:0007669"/>
    <property type="project" value="UniProtKB-ARBA"/>
</dbReference>
<dbReference type="Pfam" id="PF00400">
    <property type="entry name" value="WD40"/>
    <property type="match status" value="6"/>
</dbReference>
<dbReference type="PROSITE" id="PS50297">
    <property type="entry name" value="ANK_REP_REGION"/>
    <property type="match status" value="1"/>
</dbReference>
<dbReference type="Gene3D" id="2.130.10.10">
    <property type="entry name" value="YVTN repeat-like/Quinoprotein amine dehydrogenase"/>
    <property type="match status" value="3"/>
</dbReference>
<dbReference type="PROSITE" id="PS50082">
    <property type="entry name" value="WD_REPEATS_2"/>
    <property type="match status" value="6"/>
</dbReference>
<reference evidence="6" key="1">
    <citation type="submission" date="2021-05" db="EMBL/GenBank/DDBJ databases">
        <title>A free-living protist that lacks canonical eukaryotic 1 DNA replication and segregation systems.</title>
        <authorList>
            <person name="Salas-Leiva D.E."/>
            <person name="Tromer E.C."/>
            <person name="Curtis B.A."/>
            <person name="Jerlstrom-Hultqvist J."/>
            <person name="Kolisko M."/>
            <person name="Yi Z."/>
            <person name="Salas-Leiva J.S."/>
            <person name="Gallot-Lavallee L."/>
            <person name="Kops G.J.P.L."/>
            <person name="Archibald J.M."/>
            <person name="Simpson A.G.B."/>
            <person name="Roger A.J."/>
        </authorList>
    </citation>
    <scope>NUCLEOTIDE SEQUENCE</scope>
    <source>
        <strain evidence="6">BICM</strain>
    </source>
</reference>
<dbReference type="GO" id="GO:0005524">
    <property type="term" value="F:ATP binding"/>
    <property type="evidence" value="ECO:0007669"/>
    <property type="project" value="InterPro"/>
</dbReference>
<accession>A0A8J6ARM2</accession>
<dbReference type="InterPro" id="IPR036770">
    <property type="entry name" value="Ankyrin_rpt-contain_sf"/>
</dbReference>
<feature type="repeat" description="ANK" evidence="3">
    <location>
        <begin position="879"/>
        <end position="911"/>
    </location>
</feature>
<comment type="caution">
    <text evidence="6">The sequence shown here is derived from an EMBL/GenBank/DDBJ whole genome shotgun (WGS) entry which is preliminary data.</text>
</comment>
<evidence type="ECO:0000256" key="2">
    <source>
        <dbReference type="ARBA" id="ARBA00022737"/>
    </source>
</evidence>
<evidence type="ECO:0000259" key="5">
    <source>
        <dbReference type="PROSITE" id="PS50011"/>
    </source>
</evidence>
<dbReference type="Gene3D" id="3.30.200.20">
    <property type="entry name" value="Phosphorylase Kinase, domain 1"/>
    <property type="match status" value="1"/>
</dbReference>
<evidence type="ECO:0000313" key="7">
    <source>
        <dbReference type="Proteomes" id="UP000717585"/>
    </source>
</evidence>
<evidence type="ECO:0000256" key="4">
    <source>
        <dbReference type="PROSITE-ProRule" id="PRU00221"/>
    </source>
</evidence>
<dbReference type="InterPro" id="IPR019775">
    <property type="entry name" value="WD40_repeat_CS"/>
</dbReference>
<feature type="repeat" description="WD" evidence="4">
    <location>
        <begin position="364"/>
        <end position="405"/>
    </location>
</feature>
<organism evidence="6 7">
    <name type="scientific">Carpediemonas membranifera</name>
    <dbReference type="NCBI Taxonomy" id="201153"/>
    <lineage>
        <taxon>Eukaryota</taxon>
        <taxon>Metamonada</taxon>
        <taxon>Carpediemonas-like organisms</taxon>
        <taxon>Carpediemonas</taxon>
    </lineage>
</organism>
<evidence type="ECO:0000256" key="3">
    <source>
        <dbReference type="PROSITE-ProRule" id="PRU00023"/>
    </source>
</evidence>
<dbReference type="CDD" id="cd00200">
    <property type="entry name" value="WD40"/>
    <property type="match status" value="1"/>
</dbReference>
<dbReference type="SUPFAM" id="SSF48403">
    <property type="entry name" value="Ankyrin repeat"/>
    <property type="match status" value="1"/>
</dbReference>
<evidence type="ECO:0000313" key="6">
    <source>
        <dbReference type="EMBL" id="KAG9392218.1"/>
    </source>
</evidence>
<keyword evidence="2" id="KW-0677">Repeat</keyword>
<dbReference type="SMART" id="SM00248">
    <property type="entry name" value="ANK"/>
    <property type="match status" value="3"/>
</dbReference>
<dbReference type="GO" id="GO:0004672">
    <property type="term" value="F:protein kinase activity"/>
    <property type="evidence" value="ECO:0007669"/>
    <property type="project" value="InterPro"/>
</dbReference>
<keyword evidence="1 4" id="KW-0853">WD repeat</keyword>
<dbReference type="SUPFAM" id="SSF50978">
    <property type="entry name" value="WD40 repeat-like"/>
    <property type="match status" value="1"/>
</dbReference>
<dbReference type="InterPro" id="IPR036322">
    <property type="entry name" value="WD40_repeat_dom_sf"/>
</dbReference>
<dbReference type="InterPro" id="IPR000719">
    <property type="entry name" value="Prot_kinase_dom"/>
</dbReference>
<dbReference type="InterPro" id="IPR011009">
    <property type="entry name" value="Kinase-like_dom_sf"/>
</dbReference>
<feature type="domain" description="Protein kinase" evidence="5">
    <location>
        <begin position="882"/>
        <end position="998"/>
    </location>
</feature>
<dbReference type="InterPro" id="IPR002110">
    <property type="entry name" value="Ankyrin_rpt"/>
</dbReference>
<dbReference type="PROSITE" id="PS00678">
    <property type="entry name" value="WD_REPEATS_1"/>
    <property type="match status" value="2"/>
</dbReference>
<gene>
    <name evidence="6" type="ORF">J8273_5201</name>
</gene>
<dbReference type="PROSITE" id="PS50088">
    <property type="entry name" value="ANK_REPEAT"/>
    <property type="match status" value="1"/>
</dbReference>
<evidence type="ECO:0000256" key="1">
    <source>
        <dbReference type="ARBA" id="ARBA00022574"/>
    </source>
</evidence>
<protein>
    <submittedName>
        <fullName evidence="6">WD domain G-beta repeat</fullName>
    </submittedName>
</protein>
<feature type="repeat" description="WD" evidence="4">
    <location>
        <begin position="447"/>
        <end position="488"/>
    </location>
</feature>
<dbReference type="OrthoDB" id="674604at2759"/>
<keyword evidence="7" id="KW-1185">Reference proteome</keyword>
<dbReference type="Pfam" id="PF12796">
    <property type="entry name" value="Ank_2"/>
    <property type="match status" value="1"/>
</dbReference>
<dbReference type="PANTHER" id="PTHR22847:SF637">
    <property type="entry name" value="WD REPEAT DOMAIN 5B"/>
    <property type="match status" value="1"/>
</dbReference>
<feature type="repeat" description="WD" evidence="4">
    <location>
        <begin position="323"/>
        <end position="355"/>
    </location>
</feature>
<sequence>MMAASFSAQGHIIAGDERGGAVVYHNNGSFNSHPHRDHILPDAEQGAHVLTAVGTKLVAVTGDRSRQLVVCDLGPRKEAHHLIGGITPQWAASHAISTMAATRDTWTNTNFWDVTMSDCSVANTIQIQRDESATMQKVRSTPPTYTAGTFPAASVQICSPRRVKSAYAVYPSNGASSPRISRSRECRAVEDMISDATTRIFAPEDKLHLKPIGSTPLTATDLGRVLDHLSTLDGLPREFSMRLTEPDLTVTMRYGKLAADKPDSAVDDLLAAWHARMAERIQTMKGHTTNVTSVAFLPDGTMVTGSWDGTTKLRDKRGVCTTTMEHGGAVRCIAVSPDGSTIASGGTDHKIKLWDQTGRLVKTLEGHTNDVRSLAFSPDGKTLVSGSYDKTVRTWDVATGVCRTMEGHSDWVLSVAISPDGALLASGSCDSTIRLWDTRTWECVAVLRGHASFVISVAFSPDGRTLASGSGDNTIKLWSIGSGECLKTLWGHADIVWSVAFSPDGSTLLSGSSDNTAKQWPSTNSPEIEEVCAQPTLGADIRLPSDDSPLYLADLARVVIHILATGLPRSFEMRLAHPECTVSLGPTGFTSSQAADVEALLELLNRHPMLLTLLAETRALNAVDEALYVAADLSDAKRLLAAAGPHAEQHEARVLALRTDLARLQPVQALANDPMPALRGRVKEALERSDELHAHIISGDVGMMRSKTLLRSVKFSPVVLNCLDREGRSPLHSAFVHDQPQAFAALLKAGCLLDDAFPDGHPLLAAVAKPPMLAAMLDTRVDLDTVSRNTTALVVAIQGGHWDSATKLLARGADPLLPPVGVNALQAVKGVADPLMAGVIRAAINDALTKQLSDAIMQGDTAAVKRLLAAGVSANGVDGKMPPLFAAVKAGNFDIVSLLLKHGADRAATYKGKTAAQTVKKGSMAVFRGTYGGTDCAVKVVARADLNAVQASRLQNEIFVHKQLRHSNVVALYALEQDDREIRLALELASGSLSALLL</sequence>
<dbReference type="InterPro" id="IPR001680">
    <property type="entry name" value="WD40_rpt"/>
</dbReference>
<proteinExistence type="predicted"/>
<dbReference type="PROSITE" id="PS50011">
    <property type="entry name" value="PROTEIN_KINASE_DOM"/>
    <property type="match status" value="1"/>
</dbReference>
<feature type="repeat" description="WD" evidence="4">
    <location>
        <begin position="405"/>
        <end position="446"/>
    </location>
</feature>
<dbReference type="Proteomes" id="UP000717585">
    <property type="component" value="Unassembled WGS sequence"/>
</dbReference>
<feature type="repeat" description="WD" evidence="4">
    <location>
        <begin position="284"/>
        <end position="315"/>
    </location>
</feature>
<keyword evidence="3" id="KW-0040">ANK repeat</keyword>
<dbReference type="SUPFAM" id="SSF56112">
    <property type="entry name" value="Protein kinase-like (PK-like)"/>
    <property type="match status" value="1"/>
</dbReference>
<dbReference type="PRINTS" id="PR00320">
    <property type="entry name" value="GPROTEINBRPT"/>
</dbReference>